<evidence type="ECO:0000256" key="6">
    <source>
        <dbReference type="ARBA" id="ARBA00022989"/>
    </source>
</evidence>
<evidence type="ECO:0000256" key="7">
    <source>
        <dbReference type="ARBA" id="ARBA00023136"/>
    </source>
</evidence>
<feature type="transmembrane region" description="Helical" evidence="8">
    <location>
        <begin position="95"/>
        <end position="114"/>
    </location>
</feature>
<name>A0ABS7UYJ0_9BACI</name>
<protein>
    <submittedName>
        <fullName evidence="9">BCCT family transporter</fullName>
    </submittedName>
</protein>
<feature type="transmembrane region" description="Helical" evidence="8">
    <location>
        <begin position="15"/>
        <end position="36"/>
    </location>
</feature>
<dbReference type="PANTHER" id="PTHR30047:SF7">
    <property type="entry name" value="HIGH-AFFINITY CHOLINE TRANSPORT PROTEIN"/>
    <property type="match status" value="1"/>
</dbReference>
<evidence type="ECO:0000256" key="4">
    <source>
        <dbReference type="ARBA" id="ARBA00022475"/>
    </source>
</evidence>
<dbReference type="PANTHER" id="PTHR30047">
    <property type="entry name" value="HIGH-AFFINITY CHOLINE TRANSPORT PROTEIN-RELATED"/>
    <property type="match status" value="1"/>
</dbReference>
<comment type="subcellular location">
    <subcellularLocation>
        <location evidence="1">Cell membrane</location>
        <topology evidence="1">Multi-pass membrane protein</topology>
    </subcellularLocation>
</comment>
<reference evidence="9" key="1">
    <citation type="submission" date="2024-05" db="EMBL/GenBank/DDBJ databases">
        <title>Metabacillus sp. nov., isolated from the rhizosphere soil of tomato plants.</title>
        <authorList>
            <person name="Ma R."/>
        </authorList>
    </citation>
    <scope>NUCLEOTIDE SEQUENCE</scope>
    <source>
        <strain evidence="9">DBTR6</strain>
    </source>
</reference>
<dbReference type="RefSeq" id="WP_224141819.1">
    <property type="nucleotide sequence ID" value="NZ_JAIQUM010000107.1"/>
</dbReference>
<dbReference type="InterPro" id="IPR000060">
    <property type="entry name" value="BCCT_transptr"/>
</dbReference>
<feature type="transmembrane region" description="Helical" evidence="8">
    <location>
        <begin position="317"/>
        <end position="339"/>
    </location>
</feature>
<comment type="caution">
    <text evidence="9">The sequence shown here is derived from an EMBL/GenBank/DDBJ whole genome shotgun (WGS) entry which is preliminary data.</text>
</comment>
<dbReference type="EMBL" id="JAIQUM010000107">
    <property type="protein sequence ID" value="MBZ5753395.1"/>
    <property type="molecule type" value="Genomic_DNA"/>
</dbReference>
<accession>A0ABS7UYJ0</accession>
<keyword evidence="7 8" id="KW-0472">Membrane</keyword>
<keyword evidence="3" id="KW-0813">Transport</keyword>
<gene>
    <name evidence="9" type="ORF">K9V48_25005</name>
</gene>
<feature type="transmembrane region" description="Helical" evidence="8">
    <location>
        <begin position="240"/>
        <end position="258"/>
    </location>
</feature>
<dbReference type="Pfam" id="PF02028">
    <property type="entry name" value="BCCT"/>
    <property type="match status" value="1"/>
</dbReference>
<organism evidence="9 10">
    <name type="scientific">Metabacillus rhizolycopersici</name>
    <dbReference type="NCBI Taxonomy" id="2875709"/>
    <lineage>
        <taxon>Bacteria</taxon>
        <taxon>Bacillati</taxon>
        <taxon>Bacillota</taxon>
        <taxon>Bacilli</taxon>
        <taxon>Bacillales</taxon>
        <taxon>Bacillaceae</taxon>
        <taxon>Metabacillus</taxon>
    </lineage>
</organism>
<feature type="transmembrane region" description="Helical" evidence="8">
    <location>
        <begin position="413"/>
        <end position="435"/>
    </location>
</feature>
<feature type="transmembrane region" description="Helical" evidence="8">
    <location>
        <begin position="351"/>
        <end position="377"/>
    </location>
</feature>
<evidence type="ECO:0000256" key="1">
    <source>
        <dbReference type="ARBA" id="ARBA00004651"/>
    </source>
</evidence>
<evidence type="ECO:0000313" key="10">
    <source>
        <dbReference type="Proteomes" id="UP001165287"/>
    </source>
</evidence>
<keyword evidence="4" id="KW-1003">Cell membrane</keyword>
<evidence type="ECO:0000256" key="3">
    <source>
        <dbReference type="ARBA" id="ARBA00022448"/>
    </source>
</evidence>
<keyword evidence="10" id="KW-1185">Reference proteome</keyword>
<feature type="transmembrane region" description="Helical" evidence="8">
    <location>
        <begin position="151"/>
        <end position="170"/>
    </location>
</feature>
<comment type="similarity">
    <text evidence="2">Belongs to the BCCT transporter (TC 2.A.15) family.</text>
</comment>
<feature type="transmembrane region" description="Helical" evidence="8">
    <location>
        <begin position="270"/>
        <end position="297"/>
    </location>
</feature>
<sequence>MKNNYLKFLKEKVDWPVFSISGGILVIFVLMSMFNVDGVTKFVNTGFNLSIKYFGAYWQLLLIATFLIGLVLSFSKYGNVRLGNLAKPQMSFFKWAAIVVTAGLGAGGVFWAAAEPMYYFIDVPPMFEGIKSGTEQAIGPALAQSYMSWGFTAWAIYGAISTIIIMYAHYNKGMPLKPRTLLYPILGEKIRHSAWGTFADVVCIIGAVAGTIGPIGFLGLQVSYGVNAIFGWADTFSTQVLIIIALTAVVLVSTITGIDKGIQWLSKLNVNMAVCIAIFLLLFGPGEFIINSFISSFGTYMSEFANVSTYRADQEWLSYWMLFFFGWFIGFGPLVALLVARVSRGRKIREVFLLVSIIASVTTNFWFTVLGGSGIFYELNNAGSVSGPLLDNGLPAAIIAIASQMPFGSVMPLIFLILTVLFVVTTVDSMAYSVAMSVTGEGDPPKLIRVFWAVVMAVIAIILIKMGEGGVGALQSFVVIAAVPVSILMLPTLWYAPRFAKQMAKEQGIIEEDTDVIEGKEEYKRFLPSKIKNI</sequence>
<keyword evidence="5 8" id="KW-0812">Transmembrane</keyword>
<feature type="transmembrane region" description="Helical" evidence="8">
    <location>
        <begin position="447"/>
        <end position="467"/>
    </location>
</feature>
<evidence type="ECO:0000313" key="9">
    <source>
        <dbReference type="EMBL" id="MBZ5753395.1"/>
    </source>
</evidence>
<proteinExistence type="inferred from homology"/>
<feature type="transmembrane region" description="Helical" evidence="8">
    <location>
        <begin position="473"/>
        <end position="496"/>
    </location>
</feature>
<dbReference type="Proteomes" id="UP001165287">
    <property type="component" value="Unassembled WGS sequence"/>
</dbReference>
<feature type="transmembrane region" description="Helical" evidence="8">
    <location>
        <begin position="198"/>
        <end position="220"/>
    </location>
</feature>
<evidence type="ECO:0000256" key="5">
    <source>
        <dbReference type="ARBA" id="ARBA00022692"/>
    </source>
</evidence>
<evidence type="ECO:0000256" key="8">
    <source>
        <dbReference type="SAM" id="Phobius"/>
    </source>
</evidence>
<feature type="transmembrane region" description="Helical" evidence="8">
    <location>
        <begin position="56"/>
        <end position="74"/>
    </location>
</feature>
<evidence type="ECO:0000256" key="2">
    <source>
        <dbReference type="ARBA" id="ARBA00005658"/>
    </source>
</evidence>
<keyword evidence="6 8" id="KW-1133">Transmembrane helix</keyword>